<organism evidence="5 6">
    <name type="scientific">Polyangium spumosum</name>
    <dbReference type="NCBI Taxonomy" id="889282"/>
    <lineage>
        <taxon>Bacteria</taxon>
        <taxon>Pseudomonadati</taxon>
        <taxon>Myxococcota</taxon>
        <taxon>Polyangia</taxon>
        <taxon>Polyangiales</taxon>
        <taxon>Polyangiaceae</taxon>
        <taxon>Polyangium</taxon>
    </lineage>
</organism>
<evidence type="ECO:0000256" key="3">
    <source>
        <dbReference type="SAM" id="MobiDB-lite"/>
    </source>
</evidence>
<dbReference type="Gene3D" id="3.30.420.10">
    <property type="entry name" value="Ribonuclease H-like superfamily/Ribonuclease H"/>
    <property type="match status" value="1"/>
</dbReference>
<dbReference type="AlphaFoldDB" id="A0A6N7PLW8"/>
<dbReference type="EMBL" id="WJIE01000003">
    <property type="protein sequence ID" value="MRG92919.1"/>
    <property type="molecule type" value="Genomic_DNA"/>
</dbReference>
<dbReference type="PANTHER" id="PTHR30231:SF41">
    <property type="entry name" value="DNA POLYMERASE III SUBUNIT EPSILON"/>
    <property type="match status" value="1"/>
</dbReference>
<evidence type="ECO:0000313" key="5">
    <source>
        <dbReference type="EMBL" id="MRG92919.1"/>
    </source>
</evidence>
<evidence type="ECO:0000313" key="6">
    <source>
        <dbReference type="Proteomes" id="UP000440224"/>
    </source>
</evidence>
<comment type="function">
    <text evidence="1">DNA polymerase III is a complex, multichain enzyme responsible for most of the replicative synthesis in bacteria. The epsilon subunit contain the editing function and is a proofreading 3'-5' exonuclease.</text>
</comment>
<dbReference type="InterPro" id="IPR013520">
    <property type="entry name" value="Ribonucl_H"/>
</dbReference>
<dbReference type="GO" id="GO:0005829">
    <property type="term" value="C:cytosol"/>
    <property type="evidence" value="ECO:0007669"/>
    <property type="project" value="TreeGrafter"/>
</dbReference>
<dbReference type="Proteomes" id="UP000440224">
    <property type="component" value="Unassembled WGS sequence"/>
</dbReference>
<dbReference type="OrthoDB" id="9804290at2"/>
<dbReference type="GO" id="GO:0003677">
    <property type="term" value="F:DNA binding"/>
    <property type="evidence" value="ECO:0007669"/>
    <property type="project" value="InterPro"/>
</dbReference>
<dbReference type="FunFam" id="3.30.420.10:FF:000045">
    <property type="entry name" value="3'-5' exonuclease DinG"/>
    <property type="match status" value="1"/>
</dbReference>
<sequence>MSKRRKAEIERQKHPADAAGPPPGSPWDDPIDEAPLVFLDLEMTGLRPASDRVIELCAERVRGDRVEASLTTLVRPDDGAFGNAHVHGIQPEDLAHAPTFAEITDELLAVCDGGILVAHAASWDVTFLEAELSRVKRPERFPFFLDTLILSRRAFALPTHALGSLCASLGVAQSRAHRAEDDVHVLREIWKKIREVLAPNTPRDLWHVRIGQRHARPAIVAAAVAAAEIGRPVRLRYRPAHRGPEDLEFCVTGVRTDLDPPRVLGYLLPSRSRRELRADRILLIEAPPGSGEAGK</sequence>
<comment type="caution">
    <text evidence="5">The sequence shown here is derived from an EMBL/GenBank/DDBJ whole genome shotgun (WGS) entry which is preliminary data.</text>
</comment>
<feature type="compositionally biased region" description="Basic and acidic residues" evidence="3">
    <location>
        <begin position="7"/>
        <end position="16"/>
    </location>
</feature>
<accession>A0A6N7PLW8</accession>
<dbReference type="RefSeq" id="WP_153819728.1">
    <property type="nucleotide sequence ID" value="NZ_WJIE01000003.1"/>
</dbReference>
<evidence type="ECO:0000259" key="4">
    <source>
        <dbReference type="SMART" id="SM00479"/>
    </source>
</evidence>
<feature type="region of interest" description="Disordered" evidence="3">
    <location>
        <begin position="1"/>
        <end position="31"/>
    </location>
</feature>
<protein>
    <recommendedName>
        <fullName evidence="4">Exonuclease domain-containing protein</fullName>
    </recommendedName>
</protein>
<proteinExistence type="predicted"/>
<feature type="domain" description="Exonuclease" evidence="4">
    <location>
        <begin position="35"/>
        <end position="199"/>
    </location>
</feature>
<dbReference type="GO" id="GO:0003887">
    <property type="term" value="F:DNA-directed DNA polymerase activity"/>
    <property type="evidence" value="ECO:0007669"/>
    <property type="project" value="InterPro"/>
</dbReference>
<dbReference type="NCBIfam" id="TIGR00573">
    <property type="entry name" value="dnaq"/>
    <property type="match status" value="1"/>
</dbReference>
<dbReference type="SMART" id="SM00479">
    <property type="entry name" value="EXOIII"/>
    <property type="match status" value="1"/>
</dbReference>
<gene>
    <name evidence="5" type="ORF">GF068_13415</name>
</gene>
<evidence type="ECO:0000256" key="1">
    <source>
        <dbReference type="ARBA" id="ARBA00025483"/>
    </source>
</evidence>
<dbReference type="GO" id="GO:0008408">
    <property type="term" value="F:3'-5' exonuclease activity"/>
    <property type="evidence" value="ECO:0007669"/>
    <property type="project" value="TreeGrafter"/>
</dbReference>
<dbReference type="GO" id="GO:0045004">
    <property type="term" value="P:DNA replication proofreading"/>
    <property type="evidence" value="ECO:0007669"/>
    <property type="project" value="TreeGrafter"/>
</dbReference>
<keyword evidence="6" id="KW-1185">Reference proteome</keyword>
<comment type="subunit">
    <text evidence="2">DNA polymerase III contains a core (composed of alpha, epsilon and theta chains) that associates with a tau subunit. This core dimerizes to form the POLIII' complex. PolIII' associates with the gamma complex (composed of gamma, delta, delta', psi and chi chains) and with the beta chain to form the complete DNA polymerase III complex.</text>
</comment>
<reference evidence="5 6" key="1">
    <citation type="submission" date="2019-10" db="EMBL/GenBank/DDBJ databases">
        <title>A soil myxobacterium in the family Polyangiaceae.</title>
        <authorList>
            <person name="Li Y."/>
            <person name="Wang J."/>
        </authorList>
    </citation>
    <scope>NUCLEOTIDE SEQUENCE [LARGE SCALE GENOMIC DNA]</scope>
    <source>
        <strain evidence="5 6">DSM 14734</strain>
    </source>
</reference>
<dbReference type="CDD" id="cd06127">
    <property type="entry name" value="DEDDh"/>
    <property type="match status" value="1"/>
</dbReference>
<dbReference type="InterPro" id="IPR036397">
    <property type="entry name" value="RNaseH_sf"/>
</dbReference>
<dbReference type="InterPro" id="IPR006054">
    <property type="entry name" value="DnaQ"/>
</dbReference>
<dbReference type="Pfam" id="PF00929">
    <property type="entry name" value="RNase_T"/>
    <property type="match status" value="1"/>
</dbReference>
<evidence type="ECO:0000256" key="2">
    <source>
        <dbReference type="ARBA" id="ARBA00026073"/>
    </source>
</evidence>
<dbReference type="SUPFAM" id="SSF53098">
    <property type="entry name" value="Ribonuclease H-like"/>
    <property type="match status" value="1"/>
</dbReference>
<dbReference type="InterPro" id="IPR012337">
    <property type="entry name" value="RNaseH-like_sf"/>
</dbReference>
<name>A0A6N7PLW8_9BACT</name>
<dbReference type="PANTHER" id="PTHR30231">
    <property type="entry name" value="DNA POLYMERASE III SUBUNIT EPSILON"/>
    <property type="match status" value="1"/>
</dbReference>